<organism evidence="1 2">
    <name type="scientific">Modicisalibacter muralis</name>
    <dbReference type="NCBI Taxonomy" id="119000"/>
    <lineage>
        <taxon>Bacteria</taxon>
        <taxon>Pseudomonadati</taxon>
        <taxon>Pseudomonadota</taxon>
        <taxon>Gammaproteobacteria</taxon>
        <taxon>Oceanospirillales</taxon>
        <taxon>Halomonadaceae</taxon>
        <taxon>Modicisalibacter</taxon>
    </lineage>
</organism>
<proteinExistence type="predicted"/>
<protein>
    <recommendedName>
        <fullName evidence="3">Diaminopimelate decarboxylase</fullName>
    </recommendedName>
</protein>
<dbReference type="InterPro" id="IPR009241">
    <property type="entry name" value="HigB-like"/>
</dbReference>
<gene>
    <name evidence="1" type="ORF">SAMN05661010_02112</name>
</gene>
<accession>A0A1G9LJ44</accession>
<evidence type="ECO:0008006" key="3">
    <source>
        <dbReference type="Google" id="ProtNLM"/>
    </source>
</evidence>
<dbReference type="Pfam" id="PF05973">
    <property type="entry name" value="Gp49"/>
    <property type="match status" value="1"/>
</dbReference>
<dbReference type="AlphaFoldDB" id="A0A1G9LJ44"/>
<dbReference type="EMBL" id="FNGI01000005">
    <property type="protein sequence ID" value="SDL61857.1"/>
    <property type="molecule type" value="Genomic_DNA"/>
</dbReference>
<evidence type="ECO:0000313" key="1">
    <source>
        <dbReference type="EMBL" id="SDL61857.1"/>
    </source>
</evidence>
<dbReference type="RefSeq" id="WP_089728315.1">
    <property type="nucleotide sequence ID" value="NZ_FNGI01000005.1"/>
</dbReference>
<name>A0A1G9LJ44_9GAMM</name>
<evidence type="ECO:0000313" key="2">
    <source>
        <dbReference type="Proteomes" id="UP000198654"/>
    </source>
</evidence>
<reference evidence="1 2" key="1">
    <citation type="submission" date="2016-10" db="EMBL/GenBank/DDBJ databases">
        <authorList>
            <person name="de Groot N.N."/>
        </authorList>
    </citation>
    <scope>NUCLEOTIDE SEQUENCE [LARGE SCALE GENOMIC DNA]</scope>
    <source>
        <strain evidence="1 2">DSM 14789</strain>
    </source>
</reference>
<dbReference type="OrthoDB" id="330810at2"/>
<dbReference type="Proteomes" id="UP000198654">
    <property type="component" value="Unassembled WGS sequence"/>
</dbReference>
<sequence length="108" mass="12588">MWSIEQTEIFEDWYYSLDGADRGNVLAAMLMFWEKRSMLPCPHADIVNGSRSPNRKELCTQSQGNPLRTFFMFDPQRTGVLLYARDRGGNDKRFYNEMIPIVGRVYAV</sequence>
<dbReference type="STRING" id="119000.SAMN05661010_02112"/>
<keyword evidence="2" id="KW-1185">Reference proteome</keyword>